<dbReference type="PROSITE" id="PS00216">
    <property type="entry name" value="SUGAR_TRANSPORT_1"/>
    <property type="match status" value="1"/>
</dbReference>
<organism evidence="10 11">
    <name type="scientific">Syntrophobotulus glycolicus (strain DSM 8271 / FlGlyR)</name>
    <dbReference type="NCBI Taxonomy" id="645991"/>
    <lineage>
        <taxon>Bacteria</taxon>
        <taxon>Bacillati</taxon>
        <taxon>Bacillota</taxon>
        <taxon>Clostridia</taxon>
        <taxon>Eubacteriales</taxon>
        <taxon>Desulfitobacteriaceae</taxon>
        <taxon>Syntrophobotulus</taxon>
    </lineage>
</organism>
<dbReference type="InterPro" id="IPR020846">
    <property type="entry name" value="MFS_dom"/>
</dbReference>
<dbReference type="SUPFAM" id="SSF103473">
    <property type="entry name" value="MFS general substrate transporter"/>
    <property type="match status" value="1"/>
</dbReference>
<dbReference type="Pfam" id="PF07690">
    <property type="entry name" value="MFS_1"/>
    <property type="match status" value="1"/>
</dbReference>
<reference evidence="11" key="2">
    <citation type="submission" date="2011-02" db="EMBL/GenBank/DDBJ databases">
        <title>The complete genome of Syntrophobotulus glycolicus DSM 8271.</title>
        <authorList>
            <person name="Lucas S."/>
            <person name="Copeland A."/>
            <person name="Lapidus A."/>
            <person name="Bruce D."/>
            <person name="Goodwin L."/>
            <person name="Pitluck S."/>
            <person name="Kyrpides N."/>
            <person name="Mavromatis K."/>
            <person name="Pagani I."/>
            <person name="Ivanova N."/>
            <person name="Mikhailova N."/>
            <person name="Chertkov O."/>
            <person name="Held B."/>
            <person name="Detter J.C."/>
            <person name="Tapia R."/>
            <person name="Han C."/>
            <person name="Land M."/>
            <person name="Hauser L."/>
            <person name="Markowitz V."/>
            <person name="Cheng J.-F."/>
            <person name="Hugenholtz P."/>
            <person name="Woyke T."/>
            <person name="Wu D."/>
            <person name="Spring S."/>
            <person name="Schroeder M."/>
            <person name="Brambilla E."/>
            <person name="Klenk H.-P."/>
            <person name="Eisen J.A."/>
        </authorList>
    </citation>
    <scope>NUCLEOTIDE SEQUENCE [LARGE SCALE GENOMIC DNA]</scope>
    <source>
        <strain evidence="11">DSM 8271 / FlGlyR</strain>
    </source>
</reference>
<keyword evidence="3" id="KW-0813">Transport</keyword>
<dbReference type="Proteomes" id="UP000007488">
    <property type="component" value="Chromosome"/>
</dbReference>
<evidence type="ECO:0000313" key="11">
    <source>
        <dbReference type="Proteomes" id="UP000007488"/>
    </source>
</evidence>
<feature type="transmembrane region" description="Helical" evidence="8">
    <location>
        <begin position="369"/>
        <end position="390"/>
    </location>
</feature>
<dbReference type="KEGG" id="sgy:Sgly_2928"/>
<sequence length="397" mass="43044">MNYVKQGTRSFQRIVLALFAGGVNTFAILYNVQPLMPELAGEFNISPAAASLSLSITTMAMAVSMLFVGFLSDAVGRKSIMTFSIITASLLAVLTAISPDYHLLLFIRVIQGIVLAGLPAIAMTYLSEEIEPEGLGLAMGLYISGNSIGGMSGRIISGIITEYYSWRVAIAAVGAFGLAAAIMFWLLLPPSRNFKRKPVEVKNIVKQLVSQCKDPNLLTLYGLGFLFMSCFVTLFNYISFQLLAPPYSLSQSIVGWIFIINTVGTISSTWMGRLADKKGRHKVLSIAIAIVLAGILITLAANLWVKIFGIAVFVFGFFACHSIASSWIGLLAGEDKAQASALYLFFYYVGSSISGTIGGLFWIRFGWAGIVGMIVLLTMGAFFLSLRLAVPERRINR</sequence>
<reference evidence="10 11" key="1">
    <citation type="journal article" date="2011" name="Stand. Genomic Sci.">
        <title>Complete genome sequence of Syntrophobotulus glycolicus type strain (FlGlyR).</title>
        <authorList>
            <person name="Han C."/>
            <person name="Mwirichia R."/>
            <person name="Chertkov O."/>
            <person name="Held B."/>
            <person name="Lapidus A."/>
            <person name="Nolan M."/>
            <person name="Lucas S."/>
            <person name="Hammon N."/>
            <person name="Deshpande S."/>
            <person name="Cheng J.F."/>
            <person name="Tapia R."/>
            <person name="Goodwin L."/>
            <person name="Pitluck S."/>
            <person name="Huntemann M."/>
            <person name="Liolios K."/>
            <person name="Ivanova N."/>
            <person name="Pagani I."/>
            <person name="Mavromatis K."/>
            <person name="Ovchinikova G."/>
            <person name="Pati A."/>
            <person name="Chen A."/>
            <person name="Palaniappan K."/>
            <person name="Land M."/>
            <person name="Hauser L."/>
            <person name="Brambilla E.M."/>
            <person name="Rohde M."/>
            <person name="Spring S."/>
            <person name="Sikorski J."/>
            <person name="Goker M."/>
            <person name="Woyke T."/>
            <person name="Bristow J."/>
            <person name="Eisen J.A."/>
            <person name="Markowitz V."/>
            <person name="Hugenholtz P."/>
            <person name="Kyrpides N.C."/>
            <person name="Klenk H.P."/>
            <person name="Detter J.C."/>
        </authorList>
    </citation>
    <scope>NUCLEOTIDE SEQUENCE [LARGE SCALE GENOMIC DNA]</scope>
    <source>
        <strain evidence="11">DSM 8271 / FlGlyR</strain>
    </source>
</reference>
<feature type="transmembrane region" description="Helical" evidence="8">
    <location>
        <begin position="166"/>
        <end position="188"/>
    </location>
</feature>
<evidence type="ECO:0000256" key="1">
    <source>
        <dbReference type="ARBA" id="ARBA00004651"/>
    </source>
</evidence>
<feature type="transmembrane region" description="Helical" evidence="8">
    <location>
        <begin position="253"/>
        <end position="271"/>
    </location>
</feature>
<evidence type="ECO:0000256" key="4">
    <source>
        <dbReference type="ARBA" id="ARBA00022475"/>
    </source>
</evidence>
<proteinExistence type="inferred from homology"/>
<dbReference type="InterPro" id="IPR011701">
    <property type="entry name" value="MFS"/>
</dbReference>
<feature type="transmembrane region" description="Helical" evidence="8">
    <location>
        <begin position="52"/>
        <end position="72"/>
    </location>
</feature>
<evidence type="ECO:0000256" key="7">
    <source>
        <dbReference type="ARBA" id="ARBA00023136"/>
    </source>
</evidence>
<dbReference type="eggNOG" id="COG2814">
    <property type="taxonomic scope" value="Bacteria"/>
</dbReference>
<feature type="domain" description="Major facilitator superfamily (MFS) profile" evidence="9">
    <location>
        <begin position="10"/>
        <end position="394"/>
    </location>
</feature>
<protein>
    <submittedName>
        <fullName evidence="10">Major facilitator superfamily MFS_1</fullName>
    </submittedName>
</protein>
<feature type="transmembrane region" description="Helical" evidence="8">
    <location>
        <begin position="307"/>
        <end position="330"/>
    </location>
</feature>
<dbReference type="CDD" id="cd17324">
    <property type="entry name" value="MFS_NepI_like"/>
    <property type="match status" value="1"/>
</dbReference>
<keyword evidence="5 8" id="KW-0812">Transmembrane</keyword>
<dbReference type="EMBL" id="CP002547">
    <property type="protein sequence ID" value="ADY57197.1"/>
    <property type="molecule type" value="Genomic_DNA"/>
</dbReference>
<keyword evidence="11" id="KW-1185">Reference proteome</keyword>
<accession>F0SZ79</accession>
<evidence type="ECO:0000259" key="9">
    <source>
        <dbReference type="PROSITE" id="PS50850"/>
    </source>
</evidence>
<feature type="transmembrane region" description="Helical" evidence="8">
    <location>
        <begin position="138"/>
        <end position="160"/>
    </location>
</feature>
<comment type="subcellular location">
    <subcellularLocation>
        <location evidence="1">Cell membrane</location>
        <topology evidence="1">Multi-pass membrane protein</topology>
    </subcellularLocation>
</comment>
<comment type="similarity">
    <text evidence="2">Belongs to the major facilitator superfamily.</text>
</comment>
<dbReference type="Gene3D" id="1.20.1250.20">
    <property type="entry name" value="MFS general substrate transporter like domains"/>
    <property type="match status" value="1"/>
</dbReference>
<name>F0SZ79_SYNGF</name>
<feature type="transmembrane region" description="Helical" evidence="8">
    <location>
        <begin position="342"/>
        <end position="363"/>
    </location>
</feature>
<keyword evidence="6 8" id="KW-1133">Transmembrane helix</keyword>
<gene>
    <name evidence="10" type="ordered locus">Sgly_2928</name>
</gene>
<dbReference type="PANTHER" id="PTHR43271">
    <property type="entry name" value="BLL2771 PROTEIN"/>
    <property type="match status" value="1"/>
</dbReference>
<dbReference type="STRING" id="645991.Sgly_2928"/>
<evidence type="ECO:0000256" key="5">
    <source>
        <dbReference type="ARBA" id="ARBA00022692"/>
    </source>
</evidence>
<dbReference type="GO" id="GO:0005886">
    <property type="term" value="C:plasma membrane"/>
    <property type="evidence" value="ECO:0007669"/>
    <property type="project" value="UniProtKB-SubCell"/>
</dbReference>
<evidence type="ECO:0000256" key="2">
    <source>
        <dbReference type="ARBA" id="ARBA00008335"/>
    </source>
</evidence>
<evidence type="ECO:0000256" key="6">
    <source>
        <dbReference type="ARBA" id="ARBA00022989"/>
    </source>
</evidence>
<dbReference type="PROSITE" id="PS50850">
    <property type="entry name" value="MFS"/>
    <property type="match status" value="1"/>
</dbReference>
<feature type="transmembrane region" description="Helical" evidence="8">
    <location>
        <begin position="217"/>
        <end position="238"/>
    </location>
</feature>
<evidence type="ECO:0000256" key="8">
    <source>
        <dbReference type="SAM" id="Phobius"/>
    </source>
</evidence>
<dbReference type="HOGENOM" id="CLU_001265_19_3_9"/>
<feature type="transmembrane region" description="Helical" evidence="8">
    <location>
        <begin position="103"/>
        <end position="126"/>
    </location>
</feature>
<dbReference type="GO" id="GO:0022857">
    <property type="term" value="F:transmembrane transporter activity"/>
    <property type="evidence" value="ECO:0007669"/>
    <property type="project" value="InterPro"/>
</dbReference>
<keyword evidence="7 8" id="KW-0472">Membrane</keyword>
<keyword evidence="4" id="KW-1003">Cell membrane</keyword>
<dbReference type="RefSeq" id="WP_013626017.1">
    <property type="nucleotide sequence ID" value="NC_015172.1"/>
</dbReference>
<dbReference type="InterPro" id="IPR036259">
    <property type="entry name" value="MFS_trans_sf"/>
</dbReference>
<feature type="transmembrane region" description="Helical" evidence="8">
    <location>
        <begin position="79"/>
        <end position="97"/>
    </location>
</feature>
<dbReference type="PANTHER" id="PTHR43271:SF1">
    <property type="entry name" value="INNER MEMBRANE TRANSPORT PROTEIN YNFM"/>
    <property type="match status" value="1"/>
</dbReference>
<dbReference type="OrthoDB" id="63984at2"/>
<evidence type="ECO:0000256" key="3">
    <source>
        <dbReference type="ARBA" id="ARBA00022448"/>
    </source>
</evidence>
<feature type="transmembrane region" description="Helical" evidence="8">
    <location>
        <begin position="283"/>
        <end position="301"/>
    </location>
</feature>
<evidence type="ECO:0000313" key="10">
    <source>
        <dbReference type="EMBL" id="ADY57197.1"/>
    </source>
</evidence>
<feature type="transmembrane region" description="Helical" evidence="8">
    <location>
        <begin position="14"/>
        <end position="32"/>
    </location>
</feature>
<dbReference type="AlphaFoldDB" id="F0SZ79"/>
<dbReference type="InterPro" id="IPR005829">
    <property type="entry name" value="Sugar_transporter_CS"/>
</dbReference>